<dbReference type="InterPro" id="IPR037066">
    <property type="entry name" value="Plug_dom_sf"/>
</dbReference>
<keyword evidence="8 15" id="KW-0675">Receptor</keyword>
<dbReference type="Pfam" id="PF07715">
    <property type="entry name" value="Plug"/>
    <property type="match status" value="1"/>
</dbReference>
<gene>
    <name evidence="15" type="ORF">C7444_11096</name>
</gene>
<evidence type="ECO:0000313" key="15">
    <source>
        <dbReference type="EMBL" id="PXW95251.1"/>
    </source>
</evidence>
<keyword evidence="6 11" id="KW-0798">TonB box</keyword>
<dbReference type="AlphaFoldDB" id="A0A318GZ29"/>
<dbReference type="InterPro" id="IPR000531">
    <property type="entry name" value="Beta-barrel_TonB"/>
</dbReference>
<keyword evidence="3 10" id="KW-0813">Transport</keyword>
<dbReference type="Pfam" id="PF00593">
    <property type="entry name" value="TonB_dep_Rec_b-barrel"/>
    <property type="match status" value="1"/>
</dbReference>
<evidence type="ECO:0000256" key="4">
    <source>
        <dbReference type="ARBA" id="ARBA00022452"/>
    </source>
</evidence>
<evidence type="ECO:0000313" key="16">
    <source>
        <dbReference type="Proteomes" id="UP000247811"/>
    </source>
</evidence>
<evidence type="ECO:0000259" key="14">
    <source>
        <dbReference type="Pfam" id="PF07715"/>
    </source>
</evidence>
<dbReference type="Gene3D" id="2.170.130.10">
    <property type="entry name" value="TonB-dependent receptor, plug domain"/>
    <property type="match status" value="1"/>
</dbReference>
<keyword evidence="7 10" id="KW-0472">Membrane</keyword>
<keyword evidence="5 10" id="KW-0812">Transmembrane</keyword>
<evidence type="ECO:0000256" key="2">
    <source>
        <dbReference type="ARBA" id="ARBA00009810"/>
    </source>
</evidence>
<evidence type="ECO:0000256" key="12">
    <source>
        <dbReference type="SAM" id="SignalP"/>
    </source>
</evidence>
<dbReference type="RefSeq" id="WP_110401116.1">
    <property type="nucleotide sequence ID" value="NZ_QJJS01000010.1"/>
</dbReference>
<evidence type="ECO:0000256" key="3">
    <source>
        <dbReference type="ARBA" id="ARBA00022448"/>
    </source>
</evidence>
<protein>
    <submittedName>
        <fullName evidence="15">Iron complex outermembrane receptor protein</fullName>
    </submittedName>
</protein>
<organism evidence="15 16">
    <name type="scientific">Sphaerotilus hippei</name>
    <dbReference type="NCBI Taxonomy" id="744406"/>
    <lineage>
        <taxon>Bacteria</taxon>
        <taxon>Pseudomonadati</taxon>
        <taxon>Pseudomonadota</taxon>
        <taxon>Betaproteobacteria</taxon>
        <taxon>Burkholderiales</taxon>
        <taxon>Sphaerotilaceae</taxon>
        <taxon>Sphaerotilus</taxon>
    </lineage>
</organism>
<reference evidence="15 16" key="1">
    <citation type="submission" date="2018-05" db="EMBL/GenBank/DDBJ databases">
        <title>Genomic Encyclopedia of Type Strains, Phase IV (KMG-IV): sequencing the most valuable type-strain genomes for metagenomic binning, comparative biology and taxonomic classification.</title>
        <authorList>
            <person name="Goeker M."/>
        </authorList>
    </citation>
    <scope>NUCLEOTIDE SEQUENCE [LARGE SCALE GENOMIC DNA]</scope>
    <source>
        <strain evidence="15 16">DSM 566</strain>
    </source>
</reference>
<keyword evidence="12" id="KW-0732">Signal</keyword>
<feature type="domain" description="TonB-dependent receptor plug" evidence="14">
    <location>
        <begin position="55"/>
        <end position="172"/>
    </location>
</feature>
<dbReference type="Gene3D" id="2.40.170.20">
    <property type="entry name" value="TonB-dependent receptor, beta-barrel domain"/>
    <property type="match status" value="1"/>
</dbReference>
<feature type="chain" id="PRO_5016375541" evidence="12">
    <location>
        <begin position="35"/>
        <end position="906"/>
    </location>
</feature>
<feature type="domain" description="TonB-dependent receptor-like beta-barrel" evidence="13">
    <location>
        <begin position="388"/>
        <end position="868"/>
    </location>
</feature>
<proteinExistence type="inferred from homology"/>
<comment type="similarity">
    <text evidence="2 10 11">Belongs to the TonB-dependent receptor family.</text>
</comment>
<dbReference type="PROSITE" id="PS52016">
    <property type="entry name" value="TONB_DEPENDENT_REC_3"/>
    <property type="match status" value="1"/>
</dbReference>
<evidence type="ECO:0000259" key="13">
    <source>
        <dbReference type="Pfam" id="PF00593"/>
    </source>
</evidence>
<feature type="signal peptide" evidence="12">
    <location>
        <begin position="1"/>
        <end position="34"/>
    </location>
</feature>
<evidence type="ECO:0000256" key="8">
    <source>
        <dbReference type="ARBA" id="ARBA00023170"/>
    </source>
</evidence>
<keyword evidence="9 10" id="KW-0998">Cell outer membrane</keyword>
<evidence type="ECO:0000256" key="5">
    <source>
        <dbReference type="ARBA" id="ARBA00022692"/>
    </source>
</evidence>
<evidence type="ECO:0000256" key="7">
    <source>
        <dbReference type="ARBA" id="ARBA00023136"/>
    </source>
</evidence>
<evidence type="ECO:0000256" key="10">
    <source>
        <dbReference type="PROSITE-ProRule" id="PRU01360"/>
    </source>
</evidence>
<dbReference type="Proteomes" id="UP000247811">
    <property type="component" value="Unassembled WGS sequence"/>
</dbReference>
<dbReference type="OrthoDB" id="8530571at2"/>
<dbReference type="InterPro" id="IPR012910">
    <property type="entry name" value="Plug_dom"/>
</dbReference>
<dbReference type="EMBL" id="QJJS01000010">
    <property type="protein sequence ID" value="PXW95251.1"/>
    <property type="molecule type" value="Genomic_DNA"/>
</dbReference>
<dbReference type="InterPro" id="IPR036942">
    <property type="entry name" value="Beta-barrel_TonB_sf"/>
</dbReference>
<name>A0A318GZ29_9BURK</name>
<sequence>MVLIDNKGTSQGTCRPLLLALALAALFDSTPAAAQSTLERVEVTGSSLLRVGAQTHVPVTIIRVADLLREGVTSTEEALTHVTQNQSAIGIGRSVGFSTGAKSEVDLRGLSAPMGRNADKTLVLLNGRRLAAHAFDSAAVDLHAIPLAAVDRIEILRDGASPIYGTDAVGGVVNFILKDRFSGIELSADAQQAGQGGGAVRRFSLTGGTGSLAEDGYTIFGALDHRRQRALSASQRSFSATGVLDGRITDGTSGFSFPGDLDGYEPSLPACAPPASVPDETGGSCRYDYSRDVDNLPSQELSTGLLRGSVRLAPGLRLNAEYLRARSEATTRIAPAPGYHWLPASSPYFPAGAASYAIPDLSSGDPDATVPGGLVAWRMVPAGPRTNHHLSTADRALLELQGELESSWDYRAAVGRSVSRSTESVRRGHVDDGLIQAGLWNGSINPFGAQSAAGQAAIEAAQVVAPVQRGESRLDFIDARLAGDLAMLPAGPLSLAVGVEHRREQAGFETLDIAGQLAGLGLDPDGDTRGSRHSNALFAELGVPLTRSLDLTVAARHDRYSDFGSTFNPKLGLRFQPSAQWLLRGSLATGFRAPSLYDLHQPQSLTYTAGSYDDPLLCAGGTPADGASASVVCGQQVVSRIGGPGASGGSLQPEKSTTVSFGTVIEPVERLTLGIDYWNVKVSNLIGGLPDQAIFADSARYAGRLVRCSQLPASGSGVTRSDFGVCANYPGFDPIAYVDQQTQNLGELHTSGFDVSGLWRLAPSALGRLAIGLEGTYVLSYKYQREAGGEFISAAGRYSDHAPIFRWQHTLSAHWGAGPWALTLAQRFKSGYQDQEPTHRVGSYSLYDLSASWSGLKDLVVAVGVKNLLDTDPPRTYQLSTYQYGYDSRYTDPLGRTWTLRMNYRF</sequence>
<keyword evidence="4 10" id="KW-1134">Transmembrane beta strand</keyword>
<evidence type="ECO:0000256" key="11">
    <source>
        <dbReference type="RuleBase" id="RU003357"/>
    </source>
</evidence>
<evidence type="ECO:0000256" key="1">
    <source>
        <dbReference type="ARBA" id="ARBA00004571"/>
    </source>
</evidence>
<evidence type="ECO:0000256" key="9">
    <source>
        <dbReference type="ARBA" id="ARBA00023237"/>
    </source>
</evidence>
<comment type="subcellular location">
    <subcellularLocation>
        <location evidence="1 10">Cell outer membrane</location>
        <topology evidence="1 10">Multi-pass membrane protein</topology>
    </subcellularLocation>
</comment>
<dbReference type="SUPFAM" id="SSF56935">
    <property type="entry name" value="Porins"/>
    <property type="match status" value="1"/>
</dbReference>
<accession>A0A318GZ29</accession>
<dbReference type="InterPro" id="IPR039426">
    <property type="entry name" value="TonB-dep_rcpt-like"/>
</dbReference>
<evidence type="ECO:0000256" key="6">
    <source>
        <dbReference type="ARBA" id="ARBA00023077"/>
    </source>
</evidence>
<comment type="caution">
    <text evidence="15">The sequence shown here is derived from an EMBL/GenBank/DDBJ whole genome shotgun (WGS) entry which is preliminary data.</text>
</comment>
<dbReference type="PANTHER" id="PTHR47234:SF2">
    <property type="entry name" value="TONB-DEPENDENT RECEPTOR"/>
    <property type="match status" value="1"/>
</dbReference>
<dbReference type="CDD" id="cd01347">
    <property type="entry name" value="ligand_gated_channel"/>
    <property type="match status" value="1"/>
</dbReference>
<dbReference type="PANTHER" id="PTHR47234">
    <property type="match status" value="1"/>
</dbReference>
<dbReference type="GO" id="GO:0009279">
    <property type="term" value="C:cell outer membrane"/>
    <property type="evidence" value="ECO:0007669"/>
    <property type="project" value="UniProtKB-SubCell"/>
</dbReference>
<keyword evidence="16" id="KW-1185">Reference proteome</keyword>